<proteinExistence type="predicted"/>
<dbReference type="AlphaFoldDB" id="T1JEK1"/>
<evidence type="ECO:0000313" key="1">
    <source>
        <dbReference type="EnsemblMetazoa" id="SMAR012248-PA"/>
    </source>
</evidence>
<keyword evidence="2" id="KW-1185">Reference proteome</keyword>
<sequence>MHAGGVGVEKNRWRTHEDETVQVADPNTKDVKIKYKISFILSNTLHKPQAQYVGLICDKGCTEYSVDVTMPQN</sequence>
<protein>
    <submittedName>
        <fullName evidence="1">Uncharacterized protein</fullName>
    </submittedName>
</protein>
<dbReference type="EnsemblMetazoa" id="SMAR012248-RA">
    <property type="protein sequence ID" value="SMAR012248-PA"/>
    <property type="gene ID" value="SMAR012248"/>
</dbReference>
<organism evidence="1 2">
    <name type="scientific">Strigamia maritima</name>
    <name type="common">European centipede</name>
    <name type="synonym">Geophilus maritimus</name>
    <dbReference type="NCBI Taxonomy" id="126957"/>
    <lineage>
        <taxon>Eukaryota</taxon>
        <taxon>Metazoa</taxon>
        <taxon>Ecdysozoa</taxon>
        <taxon>Arthropoda</taxon>
        <taxon>Myriapoda</taxon>
        <taxon>Chilopoda</taxon>
        <taxon>Pleurostigmophora</taxon>
        <taxon>Geophilomorpha</taxon>
        <taxon>Linotaeniidae</taxon>
        <taxon>Strigamia</taxon>
    </lineage>
</organism>
<reference evidence="1" key="2">
    <citation type="submission" date="2015-02" db="UniProtKB">
        <authorList>
            <consortium name="EnsemblMetazoa"/>
        </authorList>
    </citation>
    <scope>IDENTIFICATION</scope>
</reference>
<dbReference type="EMBL" id="JH432122">
    <property type="status" value="NOT_ANNOTATED_CDS"/>
    <property type="molecule type" value="Genomic_DNA"/>
</dbReference>
<name>T1JEK1_STRMM</name>
<dbReference type="Proteomes" id="UP000014500">
    <property type="component" value="Unassembled WGS sequence"/>
</dbReference>
<dbReference type="HOGENOM" id="CLU_2707959_0_0_1"/>
<reference evidence="2" key="1">
    <citation type="submission" date="2011-05" db="EMBL/GenBank/DDBJ databases">
        <authorList>
            <person name="Richards S.R."/>
            <person name="Qu J."/>
            <person name="Jiang H."/>
            <person name="Jhangiani S.N."/>
            <person name="Agravi P."/>
            <person name="Goodspeed R."/>
            <person name="Gross S."/>
            <person name="Mandapat C."/>
            <person name="Jackson L."/>
            <person name="Mathew T."/>
            <person name="Pu L."/>
            <person name="Thornton R."/>
            <person name="Saada N."/>
            <person name="Wilczek-Boney K.B."/>
            <person name="Lee S."/>
            <person name="Kovar C."/>
            <person name="Wu Y."/>
            <person name="Scherer S.E."/>
            <person name="Worley K.C."/>
            <person name="Muzny D.M."/>
            <person name="Gibbs R."/>
        </authorList>
    </citation>
    <scope>NUCLEOTIDE SEQUENCE</scope>
    <source>
        <strain evidence="2">Brora</strain>
    </source>
</reference>
<evidence type="ECO:0000313" key="2">
    <source>
        <dbReference type="Proteomes" id="UP000014500"/>
    </source>
</evidence>
<accession>T1JEK1</accession>